<gene>
    <name evidence="17" type="ORF">RUM43_007986</name>
</gene>
<evidence type="ECO:0000256" key="13">
    <source>
        <dbReference type="ARBA" id="ARBA00038024"/>
    </source>
</evidence>
<dbReference type="InterPro" id="IPR016024">
    <property type="entry name" value="ARM-type_fold"/>
</dbReference>
<name>A0AAN8PN68_POLSC</name>
<evidence type="ECO:0000256" key="2">
    <source>
        <dbReference type="ARBA" id="ARBA00004173"/>
    </source>
</evidence>
<accession>A0AAN8PN68</accession>
<dbReference type="Gene3D" id="3.40.50.1820">
    <property type="entry name" value="alpha/beta hydrolase"/>
    <property type="match status" value="1"/>
</dbReference>
<keyword evidence="12" id="KW-1208">Phospholipid metabolism</keyword>
<dbReference type="AlphaFoldDB" id="A0AAN8PN68"/>
<evidence type="ECO:0000256" key="1">
    <source>
        <dbReference type="ARBA" id="ARBA00004167"/>
    </source>
</evidence>
<comment type="subcellular location">
    <subcellularLocation>
        <location evidence="3">Endoplasmic reticulum</location>
    </subcellularLocation>
    <subcellularLocation>
        <location evidence="1">Membrane</location>
        <topology evidence="1">Single-pass membrane protein</topology>
    </subcellularLocation>
    <subcellularLocation>
        <location evidence="2">Mitochondrion</location>
    </subcellularLocation>
</comment>
<dbReference type="EMBL" id="JAWJWE010000003">
    <property type="protein sequence ID" value="KAK6639711.1"/>
    <property type="molecule type" value="Genomic_DNA"/>
</dbReference>
<dbReference type="GO" id="GO:0005739">
    <property type="term" value="C:mitochondrion"/>
    <property type="evidence" value="ECO:0007669"/>
    <property type="project" value="UniProtKB-SubCell"/>
</dbReference>
<dbReference type="GO" id="GO:0005783">
    <property type="term" value="C:endoplasmic reticulum"/>
    <property type="evidence" value="ECO:0007669"/>
    <property type="project" value="UniProtKB-SubCell"/>
</dbReference>
<organism evidence="17 18">
    <name type="scientific">Polyplax serrata</name>
    <name type="common">Common mouse louse</name>
    <dbReference type="NCBI Taxonomy" id="468196"/>
    <lineage>
        <taxon>Eukaryota</taxon>
        <taxon>Metazoa</taxon>
        <taxon>Ecdysozoa</taxon>
        <taxon>Arthropoda</taxon>
        <taxon>Hexapoda</taxon>
        <taxon>Insecta</taxon>
        <taxon>Pterygota</taxon>
        <taxon>Neoptera</taxon>
        <taxon>Paraneoptera</taxon>
        <taxon>Psocodea</taxon>
        <taxon>Troctomorpha</taxon>
        <taxon>Phthiraptera</taxon>
        <taxon>Anoplura</taxon>
        <taxon>Polyplacidae</taxon>
        <taxon>Polyplax</taxon>
    </lineage>
</organism>
<dbReference type="SUPFAM" id="SSF53474">
    <property type="entry name" value="alpha/beta-Hydrolases"/>
    <property type="match status" value="1"/>
</dbReference>
<dbReference type="SUPFAM" id="SSF48371">
    <property type="entry name" value="ARM repeat"/>
    <property type="match status" value="1"/>
</dbReference>
<evidence type="ECO:0000256" key="11">
    <source>
        <dbReference type="ARBA" id="ARBA00023209"/>
    </source>
</evidence>
<evidence type="ECO:0000313" key="18">
    <source>
        <dbReference type="Proteomes" id="UP001372834"/>
    </source>
</evidence>
<comment type="caution">
    <text evidence="17">The sequence shown here is derived from an EMBL/GenBank/DDBJ whole genome shotgun (WGS) entry which is preliminary data.</text>
</comment>
<keyword evidence="7 16" id="KW-1133">Transmembrane helix</keyword>
<keyword evidence="6" id="KW-0256">Endoplasmic reticulum</keyword>
<keyword evidence="8" id="KW-0443">Lipid metabolism</keyword>
<keyword evidence="5 16" id="KW-0812">Transmembrane</keyword>
<keyword evidence="4" id="KW-0444">Lipid biosynthesis</keyword>
<evidence type="ECO:0000256" key="15">
    <source>
        <dbReference type="ARBA" id="ARBA00041701"/>
    </source>
</evidence>
<dbReference type="Proteomes" id="UP001372834">
    <property type="component" value="Unassembled WGS sequence"/>
</dbReference>
<dbReference type="InterPro" id="IPR029058">
    <property type="entry name" value="AB_hydrolase_fold"/>
</dbReference>
<evidence type="ECO:0000256" key="4">
    <source>
        <dbReference type="ARBA" id="ARBA00022516"/>
    </source>
</evidence>
<sequence length="703" mass="80473">MTKKLGKFNTLVANIVGYAGLGSTIVLGYQIRKISNKIDKATSTDVLSIDRFQPMYIYIEDPYLQEEIAAGVTLSKERLKLHRFQKWLYDKIEASFIFRNWFSYKKNLAWRFMNLAQDDKQSYRARAIRSLSTMKDLTDSDYQQLAQVCDVRTAIGLARSTDNAKFLLDPPYFKIKPNRITIIKNFHEFFIALEAEAKHPCFQYFVSKVVNGITDSDSKGFDDDVRFKLDNSDFIPTCLEALLHHSWTEENAKQIVKLGGLPLLTEVYKYLNETNNTDSLVVLSRLISNISVCHDCTKAFFMSGWIKLLSIMSRHKDIRVAAPAQKALYNFDLDDPERKDVFLYATRIYPLHPTKRTQTKPKVDVIFVHGLLGGIFITWRQREIARKKVPSFPTRQPGFKLQEDGGIASYQMDNSLDQEFFVDVRDINNWEKVEESYEFVMSDIPIDSNQESVDPYYGSSKDNSPFTGDLTRCWPKDWLAHDCPEIRLLGINYETNISKWTPLCPLTPMSGSIMDRSSHLLNILSQAGVGKRPIVWVGHSMGGLIVKGVLSLSRASSDPAVRSLYENTRGIVFYSTPHKGSHLAALNATSQMIFWPSVEVQELRENAPGLLKLHSKFLELVKENPIKVVTFAERESTYITALKFEVRFVDDHSADPDVGKNYGIPLDHLCICKPAERQSFVYQKVRQLIKDIIDEVDIQKNRN</sequence>
<dbReference type="GO" id="GO:0008654">
    <property type="term" value="P:phospholipid biosynthetic process"/>
    <property type="evidence" value="ECO:0007669"/>
    <property type="project" value="UniProtKB-KW"/>
</dbReference>
<reference evidence="17 18" key="1">
    <citation type="submission" date="2023-10" db="EMBL/GenBank/DDBJ databases">
        <title>Genomes of two closely related lineages of the louse Polyplax serrata with different host specificities.</title>
        <authorList>
            <person name="Martinu J."/>
            <person name="Tarabai H."/>
            <person name="Stefka J."/>
            <person name="Hypsa V."/>
        </authorList>
    </citation>
    <scope>NUCLEOTIDE SEQUENCE [LARGE SCALE GENOMIC DNA]</scope>
    <source>
        <strain evidence="17">HR10_N</strain>
    </source>
</reference>
<dbReference type="PANTHER" id="PTHR48182:SF2">
    <property type="entry name" value="PROTEIN SERAC1"/>
    <property type="match status" value="1"/>
</dbReference>
<evidence type="ECO:0000256" key="14">
    <source>
        <dbReference type="ARBA" id="ARBA00040991"/>
    </source>
</evidence>
<evidence type="ECO:0000256" key="3">
    <source>
        <dbReference type="ARBA" id="ARBA00004240"/>
    </source>
</evidence>
<keyword evidence="10 16" id="KW-0472">Membrane</keyword>
<evidence type="ECO:0000256" key="6">
    <source>
        <dbReference type="ARBA" id="ARBA00022824"/>
    </source>
</evidence>
<dbReference type="InterPro" id="IPR052374">
    <property type="entry name" value="SERAC1"/>
</dbReference>
<feature type="transmembrane region" description="Helical" evidence="16">
    <location>
        <begin position="12"/>
        <end position="31"/>
    </location>
</feature>
<evidence type="ECO:0000313" key="17">
    <source>
        <dbReference type="EMBL" id="KAK6639711.1"/>
    </source>
</evidence>
<dbReference type="InterPro" id="IPR011989">
    <property type="entry name" value="ARM-like"/>
</dbReference>
<evidence type="ECO:0000256" key="8">
    <source>
        <dbReference type="ARBA" id="ARBA00023098"/>
    </source>
</evidence>
<dbReference type="PANTHER" id="PTHR48182">
    <property type="entry name" value="PROTEIN SERAC1"/>
    <property type="match status" value="1"/>
</dbReference>
<keyword evidence="9" id="KW-0496">Mitochondrion</keyword>
<proteinExistence type="inferred from homology"/>
<dbReference type="GO" id="GO:0016020">
    <property type="term" value="C:membrane"/>
    <property type="evidence" value="ECO:0007669"/>
    <property type="project" value="UniProtKB-SubCell"/>
</dbReference>
<protein>
    <recommendedName>
        <fullName evidence="14">Protein SERAC1</fullName>
    </recommendedName>
    <alternativeName>
        <fullName evidence="15">Serine active site-containing protein 1</fullName>
    </alternativeName>
</protein>
<evidence type="ECO:0000256" key="5">
    <source>
        <dbReference type="ARBA" id="ARBA00022692"/>
    </source>
</evidence>
<dbReference type="Gene3D" id="1.25.10.10">
    <property type="entry name" value="Leucine-rich Repeat Variant"/>
    <property type="match status" value="1"/>
</dbReference>
<comment type="similarity">
    <text evidence="13">Belongs to the SERAC1 family.</text>
</comment>
<evidence type="ECO:0000256" key="12">
    <source>
        <dbReference type="ARBA" id="ARBA00023264"/>
    </source>
</evidence>
<evidence type="ECO:0000256" key="16">
    <source>
        <dbReference type="SAM" id="Phobius"/>
    </source>
</evidence>
<keyword evidence="11" id="KW-0594">Phospholipid biosynthesis</keyword>
<evidence type="ECO:0000256" key="7">
    <source>
        <dbReference type="ARBA" id="ARBA00022989"/>
    </source>
</evidence>
<evidence type="ECO:0000256" key="9">
    <source>
        <dbReference type="ARBA" id="ARBA00023128"/>
    </source>
</evidence>
<evidence type="ECO:0000256" key="10">
    <source>
        <dbReference type="ARBA" id="ARBA00023136"/>
    </source>
</evidence>